<evidence type="ECO:0000256" key="11">
    <source>
        <dbReference type="ARBA" id="ARBA00080698"/>
    </source>
</evidence>
<comment type="catalytic activity">
    <reaction evidence="13">
        <text>N(6)-dimethylallyladenosine(37) in tRNA + (sulfur carrier)-SH + AH2 + 2 S-adenosyl-L-methionine = 2-methylsulfanyl-N(6)-dimethylallyladenosine(37) in tRNA + (sulfur carrier)-H + 5'-deoxyadenosine + L-methionine + A + S-adenosyl-L-homocysteine + 2 H(+)</text>
        <dbReference type="Rhea" id="RHEA:37067"/>
        <dbReference type="Rhea" id="RHEA-COMP:10375"/>
        <dbReference type="Rhea" id="RHEA-COMP:10376"/>
        <dbReference type="Rhea" id="RHEA-COMP:14737"/>
        <dbReference type="Rhea" id="RHEA-COMP:14739"/>
        <dbReference type="ChEBI" id="CHEBI:13193"/>
        <dbReference type="ChEBI" id="CHEBI:15378"/>
        <dbReference type="ChEBI" id="CHEBI:17319"/>
        <dbReference type="ChEBI" id="CHEBI:17499"/>
        <dbReference type="ChEBI" id="CHEBI:29917"/>
        <dbReference type="ChEBI" id="CHEBI:57844"/>
        <dbReference type="ChEBI" id="CHEBI:57856"/>
        <dbReference type="ChEBI" id="CHEBI:59789"/>
        <dbReference type="ChEBI" id="CHEBI:64428"/>
        <dbReference type="ChEBI" id="CHEBI:74415"/>
        <dbReference type="ChEBI" id="CHEBI:74417"/>
        <dbReference type="EC" id="2.8.4.3"/>
    </reaction>
</comment>
<dbReference type="CDD" id="cd01335">
    <property type="entry name" value="Radical_SAM"/>
    <property type="match status" value="1"/>
</dbReference>
<dbReference type="InterPro" id="IPR038135">
    <property type="entry name" value="Methylthiotransferase_N_sf"/>
</dbReference>
<dbReference type="AlphaFoldDB" id="A0A9D2GVD7"/>
<organism evidence="16 17">
    <name type="scientific">Candidatus Mucispirillum faecigallinarum</name>
    <dbReference type="NCBI Taxonomy" id="2838699"/>
    <lineage>
        <taxon>Bacteria</taxon>
        <taxon>Pseudomonadati</taxon>
        <taxon>Deferribacterota</taxon>
        <taxon>Deferribacteres</taxon>
        <taxon>Deferribacterales</taxon>
        <taxon>Mucispirillaceae</taxon>
        <taxon>Mucispirillum</taxon>
    </lineage>
</organism>
<dbReference type="InterPro" id="IPR058240">
    <property type="entry name" value="rSAM_sf"/>
</dbReference>
<dbReference type="EMBL" id="DXAQ01000122">
    <property type="protein sequence ID" value="HIZ89874.1"/>
    <property type="molecule type" value="Genomic_DNA"/>
</dbReference>
<evidence type="ECO:0000259" key="14">
    <source>
        <dbReference type="PROSITE" id="PS51449"/>
    </source>
</evidence>
<dbReference type="InterPro" id="IPR013848">
    <property type="entry name" value="Methylthiotransferase_N"/>
</dbReference>
<evidence type="ECO:0000256" key="8">
    <source>
        <dbReference type="ARBA" id="ARBA00023014"/>
    </source>
</evidence>
<proteinExistence type="inferred from homology"/>
<evidence type="ECO:0000256" key="1">
    <source>
        <dbReference type="ARBA" id="ARBA00003234"/>
    </source>
</evidence>
<name>A0A9D2GVD7_9BACT</name>
<evidence type="ECO:0000256" key="2">
    <source>
        <dbReference type="ARBA" id="ARBA00022485"/>
    </source>
</evidence>
<dbReference type="PROSITE" id="PS51449">
    <property type="entry name" value="MTTASE_N"/>
    <property type="match status" value="1"/>
</dbReference>
<dbReference type="SFLD" id="SFLDG01061">
    <property type="entry name" value="methylthiotransferase"/>
    <property type="match status" value="1"/>
</dbReference>
<keyword evidence="6 13" id="KW-0479">Metal-binding</keyword>
<evidence type="ECO:0000256" key="10">
    <source>
        <dbReference type="ARBA" id="ARBA00068570"/>
    </source>
</evidence>
<dbReference type="NCBIfam" id="TIGR00089">
    <property type="entry name" value="MiaB/RimO family radical SAM methylthiotransferase"/>
    <property type="match status" value="1"/>
</dbReference>
<comment type="subcellular location">
    <subcellularLocation>
        <location evidence="13">Cytoplasm</location>
    </subcellularLocation>
</comment>
<dbReference type="SFLD" id="SFLDG01082">
    <property type="entry name" value="B12-binding_domain_containing"/>
    <property type="match status" value="1"/>
</dbReference>
<dbReference type="Pfam" id="PF00919">
    <property type="entry name" value="UPF0004"/>
    <property type="match status" value="1"/>
</dbReference>
<dbReference type="InterPro" id="IPR005839">
    <property type="entry name" value="Methylthiotransferase"/>
</dbReference>
<dbReference type="SUPFAM" id="SSF102114">
    <property type="entry name" value="Radical SAM enzymes"/>
    <property type="match status" value="1"/>
</dbReference>
<feature type="domain" description="Radical SAM core" evidence="15">
    <location>
        <begin position="141"/>
        <end position="372"/>
    </location>
</feature>
<evidence type="ECO:0000256" key="13">
    <source>
        <dbReference type="HAMAP-Rule" id="MF_01864"/>
    </source>
</evidence>
<dbReference type="SFLD" id="SFLDS00029">
    <property type="entry name" value="Radical_SAM"/>
    <property type="match status" value="1"/>
</dbReference>
<accession>A0A9D2GVD7</accession>
<dbReference type="FunFam" id="3.80.30.20:FF:000001">
    <property type="entry name" value="tRNA-2-methylthio-N(6)-dimethylallyladenosine synthase 2"/>
    <property type="match status" value="1"/>
</dbReference>
<evidence type="ECO:0000256" key="4">
    <source>
        <dbReference type="ARBA" id="ARBA00022679"/>
    </source>
</evidence>
<evidence type="ECO:0000256" key="9">
    <source>
        <dbReference type="ARBA" id="ARBA00033765"/>
    </source>
</evidence>
<comment type="similarity">
    <text evidence="13">Belongs to the methylthiotransferase family. MiaB subfamily.</text>
</comment>
<dbReference type="GO" id="GO:0051539">
    <property type="term" value="F:4 iron, 4 sulfur cluster binding"/>
    <property type="evidence" value="ECO:0007669"/>
    <property type="project" value="UniProtKB-UniRule"/>
</dbReference>
<feature type="binding site" evidence="13">
    <location>
        <position position="155"/>
    </location>
    <ligand>
        <name>[4Fe-4S] cluster</name>
        <dbReference type="ChEBI" id="CHEBI:49883"/>
        <label>2</label>
        <note>4Fe-4S-S-AdoMet</note>
    </ligand>
</feature>
<dbReference type="HAMAP" id="MF_01864">
    <property type="entry name" value="tRNA_metthiotr_MiaB"/>
    <property type="match status" value="1"/>
</dbReference>
<reference evidence="16" key="1">
    <citation type="journal article" date="2021" name="PeerJ">
        <title>Extensive microbial diversity within the chicken gut microbiome revealed by metagenomics and culture.</title>
        <authorList>
            <person name="Gilroy R."/>
            <person name="Ravi A."/>
            <person name="Getino M."/>
            <person name="Pursley I."/>
            <person name="Horton D.L."/>
            <person name="Alikhan N.F."/>
            <person name="Baker D."/>
            <person name="Gharbi K."/>
            <person name="Hall N."/>
            <person name="Watson M."/>
            <person name="Adriaenssens E.M."/>
            <person name="Foster-Nyarko E."/>
            <person name="Jarju S."/>
            <person name="Secka A."/>
            <person name="Antonio M."/>
            <person name="Oren A."/>
            <person name="Chaudhuri R.R."/>
            <person name="La Ragione R."/>
            <person name="Hildebrand F."/>
            <person name="Pallen M.J."/>
        </authorList>
    </citation>
    <scope>NUCLEOTIDE SEQUENCE</scope>
    <source>
        <strain evidence="16">ChiW4-1371</strain>
    </source>
</reference>
<feature type="binding site" evidence="13">
    <location>
        <position position="83"/>
    </location>
    <ligand>
        <name>[4Fe-4S] cluster</name>
        <dbReference type="ChEBI" id="CHEBI:49883"/>
        <label>1</label>
    </ligand>
</feature>
<evidence type="ECO:0000256" key="6">
    <source>
        <dbReference type="ARBA" id="ARBA00022723"/>
    </source>
</evidence>
<comment type="function">
    <text evidence="1 13">Catalyzes the methylthiolation of N6-(dimethylallyl)adenosine (i(6)A), leading to the formation of 2-methylthio-N6-(dimethylallyl)adenosine (ms(2)i(6)A) at position 37 in tRNAs that read codons beginning with uridine.</text>
</comment>
<dbReference type="PANTHER" id="PTHR43020:SF2">
    <property type="entry name" value="MITOCHONDRIAL TRNA METHYLTHIOTRANSFERASE CDK5RAP1"/>
    <property type="match status" value="1"/>
</dbReference>
<sequence>MQTKHYFIYTFGCAMNEYDTERIASALESKGYIPSDKVEDSDFIVLNTCSVREKPQVKILSYLGQIRLLKEKKPDMVVGITGCVAQQEGDKFLKNNKVVNFVMGTDAIAHIDSIIERALKGERFADTNVDSSSFSISNFNRKDMIAANVTIMKGCNNFCSYCIVPYVRGREVSRPSIEIVNEIKSLVDKGVKEVCLLGQNVNSYGKNLSEDIDFPKLLSVVNKIDGLERIRFVTSHPKDFSEAMINAMAENEKVCRYLHLPLQSGSNSILKAMKRHYTYEEYKAKIELARKIMPDIEFSSDFIVGFPNETDDDFNDTLKAVKEIGYDRIFAFNYSPRPGTKAFEIEDNIPAGVKSERLNNLFALQDSLYDKRLPEMHGITTQVLVTEIDDSKEYPYYGLNIYNRKVAFSSKNKLEYGSLVNVVINTAKRNCMYGVEV</sequence>
<keyword evidence="3 13" id="KW-0963">Cytoplasm</keyword>
<evidence type="ECO:0000256" key="3">
    <source>
        <dbReference type="ARBA" id="ARBA00022490"/>
    </source>
</evidence>
<dbReference type="EC" id="2.8.4.3" evidence="9 13"/>
<feature type="binding site" evidence="13">
    <location>
        <position position="159"/>
    </location>
    <ligand>
        <name>[4Fe-4S] cluster</name>
        <dbReference type="ChEBI" id="CHEBI:49883"/>
        <label>2</label>
        <note>4Fe-4S-S-AdoMet</note>
    </ligand>
</feature>
<gene>
    <name evidence="13 16" type="primary">miaB</name>
    <name evidence="16" type="ORF">H9804_08000</name>
</gene>
<evidence type="ECO:0000256" key="5">
    <source>
        <dbReference type="ARBA" id="ARBA00022691"/>
    </source>
</evidence>
<dbReference type="SMART" id="SM00729">
    <property type="entry name" value="Elp3"/>
    <property type="match status" value="1"/>
</dbReference>
<dbReference type="InterPro" id="IPR006638">
    <property type="entry name" value="Elp3/MiaA/NifB-like_rSAM"/>
</dbReference>
<dbReference type="GO" id="GO:0046872">
    <property type="term" value="F:metal ion binding"/>
    <property type="evidence" value="ECO:0007669"/>
    <property type="project" value="UniProtKB-KW"/>
</dbReference>
<dbReference type="InterPro" id="IPR007197">
    <property type="entry name" value="rSAM"/>
</dbReference>
<comment type="cofactor">
    <cofactor evidence="13">
        <name>[4Fe-4S] cluster</name>
        <dbReference type="ChEBI" id="CHEBI:49883"/>
    </cofactor>
    <text evidence="13">Binds 2 [4Fe-4S] clusters. One cluster is coordinated with 3 cysteines and an exchangeable S-adenosyl-L-methionine.</text>
</comment>
<dbReference type="GO" id="GO:0035597">
    <property type="term" value="F:tRNA-2-methylthio-N(6)-dimethylallyladenosine(37) synthase activity"/>
    <property type="evidence" value="ECO:0007669"/>
    <property type="project" value="UniProtKB-EC"/>
</dbReference>
<dbReference type="InterPro" id="IPR023404">
    <property type="entry name" value="rSAM_horseshoe"/>
</dbReference>
<comment type="subunit">
    <text evidence="13">Monomer.</text>
</comment>
<reference evidence="16" key="2">
    <citation type="submission" date="2021-04" db="EMBL/GenBank/DDBJ databases">
        <authorList>
            <person name="Gilroy R."/>
        </authorList>
    </citation>
    <scope>NUCLEOTIDE SEQUENCE</scope>
    <source>
        <strain evidence="16">ChiW4-1371</strain>
    </source>
</reference>
<feature type="binding site" evidence="13">
    <location>
        <position position="13"/>
    </location>
    <ligand>
        <name>[4Fe-4S] cluster</name>
        <dbReference type="ChEBI" id="CHEBI:49883"/>
        <label>1</label>
    </ligand>
</feature>
<keyword evidence="4 13" id="KW-0808">Transferase</keyword>
<dbReference type="PANTHER" id="PTHR43020">
    <property type="entry name" value="CDK5 REGULATORY SUBUNIT-ASSOCIATED PROTEIN 1"/>
    <property type="match status" value="1"/>
</dbReference>
<keyword evidence="13" id="KW-0819">tRNA processing</keyword>
<feature type="binding site" evidence="13">
    <location>
        <position position="162"/>
    </location>
    <ligand>
        <name>[4Fe-4S] cluster</name>
        <dbReference type="ChEBI" id="CHEBI:49883"/>
        <label>2</label>
        <note>4Fe-4S-S-AdoMet</note>
    </ligand>
</feature>
<dbReference type="Pfam" id="PF04055">
    <property type="entry name" value="Radical_SAM"/>
    <property type="match status" value="1"/>
</dbReference>
<protein>
    <recommendedName>
        <fullName evidence="10 13">tRNA-2-methylthio-N(6)-dimethylallyladenosine synthase</fullName>
        <ecNumber evidence="9 13">2.8.4.3</ecNumber>
    </recommendedName>
    <alternativeName>
        <fullName evidence="12 13">(Dimethylallyl)adenosine tRNA methylthiotransferase MiaB</fullName>
    </alternativeName>
    <alternativeName>
        <fullName evidence="11 13">tRNA-i(6)A37 methylthiotransferase</fullName>
    </alternativeName>
</protein>
<keyword evidence="7 13" id="KW-0408">Iron</keyword>
<comment type="caution">
    <text evidence="16">The sequence shown here is derived from an EMBL/GenBank/DDBJ whole genome shotgun (WGS) entry which is preliminary data.</text>
</comment>
<dbReference type="Gene3D" id="3.80.30.20">
    <property type="entry name" value="tm_1862 like domain"/>
    <property type="match status" value="1"/>
</dbReference>
<dbReference type="PROSITE" id="PS01278">
    <property type="entry name" value="MTTASE_RADICAL"/>
    <property type="match status" value="1"/>
</dbReference>
<dbReference type="InterPro" id="IPR020612">
    <property type="entry name" value="Methylthiotransferase_CS"/>
</dbReference>
<dbReference type="GO" id="GO:0005829">
    <property type="term" value="C:cytosol"/>
    <property type="evidence" value="ECO:0007669"/>
    <property type="project" value="TreeGrafter"/>
</dbReference>
<feature type="domain" description="MTTase N-terminal" evidence="14">
    <location>
        <begin position="4"/>
        <end position="120"/>
    </location>
</feature>
<dbReference type="NCBIfam" id="TIGR01574">
    <property type="entry name" value="miaB-methiolase"/>
    <property type="match status" value="1"/>
</dbReference>
<keyword evidence="5 13" id="KW-0949">S-adenosyl-L-methionine</keyword>
<dbReference type="SFLD" id="SFLDF00273">
    <property type="entry name" value="(dimethylallyl)adenosine_tRNA"/>
    <property type="match status" value="1"/>
</dbReference>
<feature type="binding site" evidence="13">
    <location>
        <position position="49"/>
    </location>
    <ligand>
        <name>[4Fe-4S] cluster</name>
        <dbReference type="ChEBI" id="CHEBI:49883"/>
        <label>1</label>
    </ligand>
</feature>
<evidence type="ECO:0000313" key="16">
    <source>
        <dbReference type="EMBL" id="HIZ89874.1"/>
    </source>
</evidence>
<keyword evidence="2 13" id="KW-0004">4Fe-4S</keyword>
<evidence type="ECO:0000259" key="15">
    <source>
        <dbReference type="PROSITE" id="PS51918"/>
    </source>
</evidence>
<dbReference type="InterPro" id="IPR006463">
    <property type="entry name" value="MiaB_methiolase"/>
</dbReference>
<keyword evidence="8 13" id="KW-0411">Iron-sulfur</keyword>
<evidence type="ECO:0000313" key="17">
    <source>
        <dbReference type="Proteomes" id="UP000824176"/>
    </source>
</evidence>
<evidence type="ECO:0000256" key="7">
    <source>
        <dbReference type="ARBA" id="ARBA00023004"/>
    </source>
</evidence>
<dbReference type="Proteomes" id="UP000824176">
    <property type="component" value="Unassembled WGS sequence"/>
</dbReference>
<dbReference type="FunFam" id="3.40.50.12160:FF:000003">
    <property type="entry name" value="CDK5 regulatory subunit-associated protein 1"/>
    <property type="match status" value="1"/>
</dbReference>
<evidence type="ECO:0000256" key="12">
    <source>
        <dbReference type="ARBA" id="ARBA00081141"/>
    </source>
</evidence>
<dbReference type="PROSITE" id="PS51918">
    <property type="entry name" value="RADICAL_SAM"/>
    <property type="match status" value="1"/>
</dbReference>
<dbReference type="Gene3D" id="3.40.50.12160">
    <property type="entry name" value="Methylthiotransferase, N-terminal domain"/>
    <property type="match status" value="1"/>
</dbReference>